<protein>
    <submittedName>
        <fullName evidence="3">Uncharacterized protein</fullName>
    </submittedName>
</protein>
<dbReference type="EMBL" id="SFCI01000816">
    <property type="protein sequence ID" value="TFY77816.1"/>
    <property type="molecule type" value="Genomic_DNA"/>
</dbReference>
<keyword evidence="4" id="KW-1185">Reference proteome</keyword>
<reference evidence="3 4" key="1">
    <citation type="submission" date="2019-02" db="EMBL/GenBank/DDBJ databases">
        <title>Genome sequencing of the rare red list fungi Hericium alpestre (H. flagellum).</title>
        <authorList>
            <person name="Buettner E."/>
            <person name="Kellner H."/>
        </authorList>
    </citation>
    <scope>NUCLEOTIDE SEQUENCE [LARGE SCALE GENOMIC DNA]</scope>
    <source>
        <strain evidence="3 4">DSM 108284</strain>
    </source>
</reference>
<proteinExistence type="predicted"/>
<accession>A0A4Y9ZSF3</accession>
<evidence type="ECO:0000313" key="4">
    <source>
        <dbReference type="Proteomes" id="UP000298061"/>
    </source>
</evidence>
<organism evidence="3 4">
    <name type="scientific">Hericium alpestre</name>
    <dbReference type="NCBI Taxonomy" id="135208"/>
    <lineage>
        <taxon>Eukaryota</taxon>
        <taxon>Fungi</taxon>
        <taxon>Dikarya</taxon>
        <taxon>Basidiomycota</taxon>
        <taxon>Agaricomycotina</taxon>
        <taxon>Agaricomycetes</taxon>
        <taxon>Russulales</taxon>
        <taxon>Hericiaceae</taxon>
        <taxon>Hericium</taxon>
    </lineage>
</organism>
<name>A0A4Y9ZSF3_9AGAM</name>
<sequence>MISINPGHLMVAVLCAGLASAEFSMYIPGMDPQPISASEIGVDSQGRTSWLITPMTTGEEAGLLGPATVVEGPNDAVLTYAVGPLNAGILCTYSGNLAICTAVASGEGEPHTATQTETIASFAVQGGPTGSASAPAPTDTPSGSPAPS</sequence>
<feature type="non-terminal residue" evidence="3">
    <location>
        <position position="148"/>
    </location>
</feature>
<dbReference type="AlphaFoldDB" id="A0A4Y9ZSF3"/>
<keyword evidence="2" id="KW-0732">Signal</keyword>
<comment type="caution">
    <text evidence="3">The sequence shown here is derived from an EMBL/GenBank/DDBJ whole genome shotgun (WGS) entry which is preliminary data.</text>
</comment>
<feature type="chain" id="PRO_5021358744" evidence="2">
    <location>
        <begin position="22"/>
        <end position="148"/>
    </location>
</feature>
<evidence type="ECO:0000256" key="1">
    <source>
        <dbReference type="SAM" id="MobiDB-lite"/>
    </source>
</evidence>
<dbReference type="Proteomes" id="UP000298061">
    <property type="component" value="Unassembled WGS sequence"/>
</dbReference>
<evidence type="ECO:0000313" key="3">
    <source>
        <dbReference type="EMBL" id="TFY77816.1"/>
    </source>
</evidence>
<gene>
    <name evidence="3" type="ORF">EWM64_g6196</name>
</gene>
<feature type="region of interest" description="Disordered" evidence="1">
    <location>
        <begin position="124"/>
        <end position="148"/>
    </location>
</feature>
<feature type="signal peptide" evidence="2">
    <location>
        <begin position="1"/>
        <end position="21"/>
    </location>
</feature>
<evidence type="ECO:0000256" key="2">
    <source>
        <dbReference type="SAM" id="SignalP"/>
    </source>
</evidence>
<dbReference type="STRING" id="135208.A0A4Y9ZSF3"/>
<dbReference type="OrthoDB" id="4991875at2759"/>
<feature type="compositionally biased region" description="Polar residues" evidence="1">
    <location>
        <begin position="139"/>
        <end position="148"/>
    </location>
</feature>